<protein>
    <recommendedName>
        <fullName evidence="3">SAF domain-containing protein</fullName>
    </recommendedName>
</protein>
<sequence>MARAAHGPAGGGLLAAGVLIRGRRAPAAPPAPRPAPPPAVEGLTYREDRTLSLVSAQGDVTGVPTPLGGPFDLGQLSSVPHLSGLRAEQHRDGLRILRIPPDLEVSQGARLVKVGDVIRPGTLLGVAVARRARAPHPPLGELAGLGLPLALHVGGHQVRLRGPYGEHALGLSAPVTDLGRVLRAPALEELAVSLSGRDVLLLRVPDHLQVRAAGEASALRPGAALPAHAVIDFLKG</sequence>
<evidence type="ECO:0000313" key="2">
    <source>
        <dbReference type="Proteomes" id="UP001596317"/>
    </source>
</evidence>
<reference evidence="2" key="1">
    <citation type="journal article" date="2019" name="Int. J. Syst. Evol. Microbiol.">
        <title>The Global Catalogue of Microorganisms (GCM) 10K type strain sequencing project: providing services to taxonomists for standard genome sequencing and annotation.</title>
        <authorList>
            <consortium name="The Broad Institute Genomics Platform"/>
            <consortium name="The Broad Institute Genome Sequencing Center for Infectious Disease"/>
            <person name="Wu L."/>
            <person name="Ma J."/>
        </authorList>
    </citation>
    <scope>NUCLEOTIDE SEQUENCE [LARGE SCALE GENOMIC DNA]</scope>
    <source>
        <strain evidence="2">CCUG 63830</strain>
    </source>
</reference>
<organism evidence="1 2">
    <name type="scientific">Deinococcus multiflagellatus</name>
    <dbReference type="NCBI Taxonomy" id="1656887"/>
    <lineage>
        <taxon>Bacteria</taxon>
        <taxon>Thermotogati</taxon>
        <taxon>Deinococcota</taxon>
        <taxon>Deinococci</taxon>
        <taxon>Deinococcales</taxon>
        <taxon>Deinococcaceae</taxon>
        <taxon>Deinococcus</taxon>
    </lineage>
</organism>
<name>A0ABW1ZNA5_9DEIO</name>
<proteinExistence type="predicted"/>
<gene>
    <name evidence="1" type="ORF">ACFP90_19320</name>
</gene>
<accession>A0ABW1ZNA5</accession>
<dbReference type="EMBL" id="JBHSWB010000001">
    <property type="protein sequence ID" value="MFC6662231.1"/>
    <property type="molecule type" value="Genomic_DNA"/>
</dbReference>
<evidence type="ECO:0000313" key="1">
    <source>
        <dbReference type="EMBL" id="MFC6662231.1"/>
    </source>
</evidence>
<comment type="caution">
    <text evidence="1">The sequence shown here is derived from an EMBL/GenBank/DDBJ whole genome shotgun (WGS) entry which is preliminary data.</text>
</comment>
<keyword evidence="2" id="KW-1185">Reference proteome</keyword>
<evidence type="ECO:0008006" key="3">
    <source>
        <dbReference type="Google" id="ProtNLM"/>
    </source>
</evidence>
<dbReference type="RefSeq" id="WP_380057980.1">
    <property type="nucleotide sequence ID" value="NZ_JBHSWB010000001.1"/>
</dbReference>
<dbReference type="Proteomes" id="UP001596317">
    <property type="component" value="Unassembled WGS sequence"/>
</dbReference>